<gene>
    <name evidence="3" type="ORF">CK203_044137</name>
</gene>
<proteinExistence type="predicted"/>
<feature type="region of interest" description="Disordered" evidence="1">
    <location>
        <begin position="23"/>
        <end position="61"/>
    </location>
</feature>
<protein>
    <recommendedName>
        <fullName evidence="2">Retrovirus-related Pol polyprotein from transposon TNT 1-94-like beta-barrel domain-containing protein</fullName>
    </recommendedName>
</protein>
<dbReference type="Proteomes" id="UP000288805">
    <property type="component" value="Unassembled WGS sequence"/>
</dbReference>
<reference evidence="3 4" key="1">
    <citation type="journal article" date="2018" name="PLoS Genet.">
        <title>Population sequencing reveals clonal diversity and ancestral inbreeding in the grapevine cultivar Chardonnay.</title>
        <authorList>
            <person name="Roach M.J."/>
            <person name="Johnson D.L."/>
            <person name="Bohlmann J."/>
            <person name="van Vuuren H.J."/>
            <person name="Jones S.J."/>
            <person name="Pretorius I.S."/>
            <person name="Schmidt S.A."/>
            <person name="Borneman A.R."/>
        </authorList>
    </citation>
    <scope>NUCLEOTIDE SEQUENCE [LARGE SCALE GENOMIC DNA]</scope>
    <source>
        <strain evidence="4">cv. Chardonnay</strain>
        <tissue evidence="3">Leaf</tissue>
    </source>
</reference>
<evidence type="ECO:0000313" key="4">
    <source>
        <dbReference type="Proteomes" id="UP000288805"/>
    </source>
</evidence>
<dbReference type="InterPro" id="IPR054722">
    <property type="entry name" value="PolX-like_BBD"/>
</dbReference>
<organism evidence="3 4">
    <name type="scientific">Vitis vinifera</name>
    <name type="common">Grape</name>
    <dbReference type="NCBI Taxonomy" id="29760"/>
    <lineage>
        <taxon>Eukaryota</taxon>
        <taxon>Viridiplantae</taxon>
        <taxon>Streptophyta</taxon>
        <taxon>Embryophyta</taxon>
        <taxon>Tracheophyta</taxon>
        <taxon>Spermatophyta</taxon>
        <taxon>Magnoliopsida</taxon>
        <taxon>eudicotyledons</taxon>
        <taxon>Gunneridae</taxon>
        <taxon>Pentapetalae</taxon>
        <taxon>rosids</taxon>
        <taxon>Vitales</taxon>
        <taxon>Vitaceae</taxon>
        <taxon>Viteae</taxon>
        <taxon>Vitis</taxon>
    </lineage>
</organism>
<evidence type="ECO:0000256" key="1">
    <source>
        <dbReference type="SAM" id="MobiDB-lite"/>
    </source>
</evidence>
<evidence type="ECO:0000313" key="3">
    <source>
        <dbReference type="EMBL" id="RVW90972.1"/>
    </source>
</evidence>
<name>A0A438I2Q8_VITVI</name>
<dbReference type="Pfam" id="PF22936">
    <property type="entry name" value="Pol_BBD"/>
    <property type="match status" value="1"/>
</dbReference>
<sequence length="210" mass="23382">MTLRSPRKSKGIALNAIKEESLGSECEGDEKMSDGEVASVIEEPLKKEVPSESYESSDSDGDEMSFNFAYETLYKKCLSLKQEQVAARRQESVQEGFKCPFHSGFQGSTSNGMTQVTSVKQIWIIFTNFTKFNGGNVTFGDGNVASVKGKDIIYALSIPIFEEVLYVEGLKSNLISTSQICDKKFNVQFSKNLCSVFDLNGNCDDWFENF</sequence>
<dbReference type="AlphaFoldDB" id="A0A438I2Q8"/>
<accession>A0A438I2Q8</accession>
<feature type="domain" description="Retrovirus-related Pol polyprotein from transposon TNT 1-94-like beta-barrel" evidence="2">
    <location>
        <begin position="125"/>
        <end position="184"/>
    </location>
</feature>
<comment type="caution">
    <text evidence="3">The sequence shown here is derived from an EMBL/GenBank/DDBJ whole genome shotgun (WGS) entry which is preliminary data.</text>
</comment>
<dbReference type="EMBL" id="QGNW01000150">
    <property type="protein sequence ID" value="RVW90972.1"/>
    <property type="molecule type" value="Genomic_DNA"/>
</dbReference>
<evidence type="ECO:0000259" key="2">
    <source>
        <dbReference type="Pfam" id="PF22936"/>
    </source>
</evidence>